<evidence type="ECO:0008006" key="3">
    <source>
        <dbReference type="Google" id="ProtNLM"/>
    </source>
</evidence>
<name>A0ABU9KXH4_9FLAO</name>
<proteinExistence type="predicted"/>
<dbReference type="RefSeq" id="WP_342158610.1">
    <property type="nucleotide sequence ID" value="NZ_JBCDNA010000001.1"/>
</dbReference>
<reference evidence="1 2" key="1">
    <citation type="submission" date="2024-04" db="EMBL/GenBank/DDBJ databases">
        <title>whole genome sequencing of Lutimonas vermicola strain IMCC1616.</title>
        <authorList>
            <person name="Bae S.S."/>
        </authorList>
    </citation>
    <scope>NUCLEOTIDE SEQUENCE [LARGE SCALE GENOMIC DNA]</scope>
    <source>
        <strain evidence="1 2">IMCC1616</strain>
    </source>
</reference>
<comment type="caution">
    <text evidence="1">The sequence shown here is derived from an EMBL/GenBank/DDBJ whole genome shotgun (WGS) entry which is preliminary data.</text>
</comment>
<keyword evidence="2" id="KW-1185">Reference proteome</keyword>
<organism evidence="1 2">
    <name type="scientific">Lutimonas vermicola</name>
    <dbReference type="NCBI Taxonomy" id="414288"/>
    <lineage>
        <taxon>Bacteria</taxon>
        <taxon>Pseudomonadati</taxon>
        <taxon>Bacteroidota</taxon>
        <taxon>Flavobacteriia</taxon>
        <taxon>Flavobacteriales</taxon>
        <taxon>Flavobacteriaceae</taxon>
        <taxon>Lutimonas</taxon>
    </lineage>
</organism>
<evidence type="ECO:0000313" key="1">
    <source>
        <dbReference type="EMBL" id="MEL4454898.1"/>
    </source>
</evidence>
<protein>
    <recommendedName>
        <fullName evidence="3">CHAT domain-containing protein</fullName>
    </recommendedName>
</protein>
<gene>
    <name evidence="1" type="ORF">AABB81_03260</name>
</gene>
<dbReference type="EMBL" id="JBCDNA010000001">
    <property type="protein sequence ID" value="MEL4454898.1"/>
    <property type="molecule type" value="Genomic_DNA"/>
</dbReference>
<accession>A0ABU9KXH4</accession>
<evidence type="ECO:0000313" key="2">
    <source>
        <dbReference type="Proteomes" id="UP001474120"/>
    </source>
</evidence>
<sequence>MYVIGVFDDPNKDLEHIKIEKDHFQNIMGKLQMGEDFKYEIFEGNSLESLMDKIDEMQDILTWFHFSGHHDKGGIQLNDGNFSSLVEHLKNCKNLKGVFINGCASESTLENLKNIVPICIGTNKPVNDGLATKFSEKFYQKMTKIANWNDYVKIHKAFELTKTQINDLLNTKEGIDGIDFTVRGGGSLKEMELEDNFYFISSESEENKNLFDQIDPDIKNYVFNQVLTKQLIDEIKLKSSVAAFLKKVASGNEDQWELKPENLKNAQGVLEDSFVWVIGSELRRLFAIGADKQSDAKAKTEDYMTHCFSTYRISLQLINYLFISILWDEKTKNPKIDTDKALIRDFFCANRNLKLVELRNLFQLLIEIFQSNKLDFPIEEDHLGDVKMYLDSDSKFNKACSSLESLEDSVNGIYELSDCRNAEMALAGFLTGFNFFANYKLVTIKRIEYEESRNSAAKYIKDITILEKKETENLIRVLKYDNSPALTYSVIFRNKNKAINLFPFLLDFNALINAAGFQLYFYQSSNGKSGINYYSLKSEEEKTIFYKAAAAKTVEQIEDEDKKNRLQKKIRLDLVTKQFEEAMNTLLGTNFKFEPQEDEMIAEDLINI</sequence>
<dbReference type="Proteomes" id="UP001474120">
    <property type="component" value="Unassembled WGS sequence"/>
</dbReference>